<proteinExistence type="predicted"/>
<dbReference type="EMBL" id="LLZG01000142">
    <property type="protein sequence ID" value="KUL36207.1"/>
    <property type="molecule type" value="Genomic_DNA"/>
</dbReference>
<sequence length="200" mass="21421">MTGQGGDFSWVAELEEDYVVPTICLVEGIDPDEVIRRLGADPATARSMTVRETVDLAASGEREFVGVGRTAGISCTVESIGYVTAVPGVLRDLSRGGRAFSVRFDVNGADSVHYAVDGDLVVYAEPHGVVESLRPEDPRWDVAWSEGLFTEEGQWGPNVLALAESVMGAPVRPSLFTEPLATVELPSAARYAGTSHWDIP</sequence>
<dbReference type="AlphaFoldDB" id="A0A0X3UVK1"/>
<reference evidence="2" key="1">
    <citation type="submission" date="2015-10" db="EMBL/GenBank/DDBJ databases">
        <authorList>
            <person name="Ju K.-S."/>
            <person name="Doroghazi J.R."/>
            <person name="Metcalf W.W."/>
        </authorList>
    </citation>
    <scope>NUCLEOTIDE SEQUENCE [LARGE SCALE GENOMIC DNA]</scope>
    <source>
        <strain evidence="2">NRRL 3151</strain>
    </source>
</reference>
<comment type="caution">
    <text evidence="1">The sequence shown here is derived from an EMBL/GenBank/DDBJ whole genome shotgun (WGS) entry which is preliminary data.</text>
</comment>
<protein>
    <submittedName>
        <fullName evidence="1">Uncharacterized protein</fullName>
    </submittedName>
</protein>
<gene>
    <name evidence="1" type="ORF">ADL12_19580</name>
</gene>
<dbReference type="InterPro" id="IPR045592">
    <property type="entry name" value="DUF6461"/>
</dbReference>
<accession>A0A0X3UVK1</accession>
<evidence type="ECO:0000313" key="1">
    <source>
        <dbReference type="EMBL" id="KUL36207.1"/>
    </source>
</evidence>
<evidence type="ECO:0000313" key="2">
    <source>
        <dbReference type="Proteomes" id="UP000053923"/>
    </source>
</evidence>
<name>A0A0X3UVK1_9ACTN</name>
<keyword evidence="2" id="KW-1185">Reference proteome</keyword>
<dbReference type="OrthoDB" id="3681440at2"/>
<dbReference type="RefSeq" id="WP_062703965.1">
    <property type="nucleotide sequence ID" value="NZ_LLZG01000142.1"/>
</dbReference>
<dbReference type="Pfam" id="PF20062">
    <property type="entry name" value="DUF6461"/>
    <property type="match status" value="1"/>
</dbReference>
<dbReference type="Proteomes" id="UP000053923">
    <property type="component" value="Unassembled WGS sequence"/>
</dbReference>
<organism evidence="1 2">
    <name type="scientific">Streptomyces regalis</name>
    <dbReference type="NCBI Taxonomy" id="68262"/>
    <lineage>
        <taxon>Bacteria</taxon>
        <taxon>Bacillati</taxon>
        <taxon>Actinomycetota</taxon>
        <taxon>Actinomycetes</taxon>
        <taxon>Kitasatosporales</taxon>
        <taxon>Streptomycetaceae</taxon>
        <taxon>Streptomyces</taxon>
    </lineage>
</organism>